<reference evidence="19 20" key="1">
    <citation type="submission" date="2015-10" db="EMBL/GenBank/DDBJ databases">
        <title>Metagenome-Assembled Genomes uncover a global brackish microbiome.</title>
        <authorList>
            <person name="Hugerth L.W."/>
            <person name="Larsson J."/>
            <person name="Alneberg J."/>
            <person name="Lindh M.V."/>
            <person name="Legrand C."/>
            <person name="Pinhassi J."/>
            <person name="Andersson A.F."/>
        </authorList>
    </citation>
    <scope>NUCLEOTIDE SEQUENCE [LARGE SCALE GENOMIC DNA]</scope>
    <source>
        <strain evidence="19">BACL22 MAG-120619-bin3</strain>
    </source>
</reference>
<dbReference type="CDD" id="cd01558">
    <property type="entry name" value="D-AAT_like"/>
    <property type="match status" value="1"/>
</dbReference>
<protein>
    <recommendedName>
        <fullName evidence="17">Aminodeoxychorismate lyase</fullName>
        <ecNumber evidence="7">2.6.1.42</ecNumber>
        <ecNumber evidence="11">4.1.3.38</ecNumber>
    </recommendedName>
    <alternativeName>
        <fullName evidence="18">4-amino-4-deoxychorismate lyase</fullName>
    </alternativeName>
</protein>
<comment type="catalytic activity">
    <reaction evidence="15">
        <text>4-amino-4-deoxychorismate = 4-aminobenzoate + pyruvate + H(+)</text>
        <dbReference type="Rhea" id="RHEA:16201"/>
        <dbReference type="ChEBI" id="CHEBI:15361"/>
        <dbReference type="ChEBI" id="CHEBI:15378"/>
        <dbReference type="ChEBI" id="CHEBI:17836"/>
        <dbReference type="ChEBI" id="CHEBI:58406"/>
        <dbReference type="EC" id="4.1.3.38"/>
    </reaction>
</comment>
<keyword evidence="19" id="KW-0032">Aminotransferase</keyword>
<dbReference type="Proteomes" id="UP000051242">
    <property type="component" value="Unassembled WGS sequence"/>
</dbReference>
<comment type="similarity">
    <text evidence="6">Belongs to the class-IV pyridoxal-phosphate-dependent aminotransferase family.</text>
</comment>
<dbReference type="InterPro" id="IPR043132">
    <property type="entry name" value="BCAT-like_C"/>
</dbReference>
<dbReference type="FunFam" id="3.20.10.10:FF:000002">
    <property type="entry name" value="D-alanine aminotransferase"/>
    <property type="match status" value="1"/>
</dbReference>
<evidence type="ECO:0000256" key="6">
    <source>
        <dbReference type="ARBA" id="ARBA00009320"/>
    </source>
</evidence>
<evidence type="ECO:0000313" key="20">
    <source>
        <dbReference type="Proteomes" id="UP000051242"/>
    </source>
</evidence>
<dbReference type="PANTHER" id="PTHR42743">
    <property type="entry name" value="AMINO-ACID AMINOTRANSFERASE"/>
    <property type="match status" value="1"/>
</dbReference>
<name>A0A0R2T331_9GAMM</name>
<dbReference type="InterPro" id="IPR001544">
    <property type="entry name" value="Aminotrans_IV"/>
</dbReference>
<evidence type="ECO:0000256" key="9">
    <source>
        <dbReference type="ARBA" id="ARBA00022909"/>
    </source>
</evidence>
<evidence type="ECO:0000256" key="8">
    <source>
        <dbReference type="ARBA" id="ARBA00022898"/>
    </source>
</evidence>
<organism evidence="19 20">
    <name type="scientific">OM182 bacterium BACL3 MAG-120619-bin3</name>
    <dbReference type="NCBI Taxonomy" id="1655593"/>
    <lineage>
        <taxon>Bacteria</taxon>
        <taxon>Pseudomonadati</taxon>
        <taxon>Pseudomonadota</taxon>
        <taxon>Gammaproteobacteria</taxon>
        <taxon>OMG group</taxon>
        <taxon>OM182 clade</taxon>
    </lineage>
</organism>
<dbReference type="NCBIfam" id="NF005209">
    <property type="entry name" value="PRK06680.1"/>
    <property type="match status" value="1"/>
</dbReference>
<dbReference type="AlphaFoldDB" id="A0A0R2T331"/>
<dbReference type="EC" id="2.6.1.42" evidence="7"/>
<evidence type="ECO:0000256" key="13">
    <source>
        <dbReference type="ARBA" id="ARBA00048798"/>
    </source>
</evidence>
<evidence type="ECO:0000256" key="10">
    <source>
        <dbReference type="ARBA" id="ARBA00035633"/>
    </source>
</evidence>
<evidence type="ECO:0000256" key="14">
    <source>
        <dbReference type="ARBA" id="ARBA00049229"/>
    </source>
</evidence>
<dbReference type="InterPro" id="IPR043131">
    <property type="entry name" value="BCAT-like_N"/>
</dbReference>
<dbReference type="GO" id="GO:0046656">
    <property type="term" value="P:folic acid biosynthetic process"/>
    <property type="evidence" value="ECO:0007669"/>
    <property type="project" value="UniProtKB-KW"/>
</dbReference>
<comment type="pathway">
    <text evidence="3">Amino-acid biosynthesis; L-isoleucine biosynthesis; L-isoleucine from 2-oxobutanoate: step 4/4.</text>
</comment>
<comment type="cofactor">
    <cofactor evidence="1">
        <name>pyridoxal 5'-phosphate</name>
        <dbReference type="ChEBI" id="CHEBI:597326"/>
    </cofactor>
</comment>
<comment type="catalytic activity">
    <reaction evidence="14">
        <text>L-leucine + 2-oxoglutarate = 4-methyl-2-oxopentanoate + L-glutamate</text>
        <dbReference type="Rhea" id="RHEA:18321"/>
        <dbReference type="ChEBI" id="CHEBI:16810"/>
        <dbReference type="ChEBI" id="CHEBI:17865"/>
        <dbReference type="ChEBI" id="CHEBI:29985"/>
        <dbReference type="ChEBI" id="CHEBI:57427"/>
        <dbReference type="EC" id="2.6.1.42"/>
    </reaction>
</comment>
<keyword evidence="8" id="KW-0663">Pyridoxal phosphate</keyword>
<accession>A0A0R2T331</accession>
<dbReference type="PANTHER" id="PTHR42743:SF11">
    <property type="entry name" value="AMINODEOXYCHORISMATE LYASE"/>
    <property type="match status" value="1"/>
</dbReference>
<comment type="catalytic activity">
    <reaction evidence="12">
        <text>L-valine + 2-oxoglutarate = 3-methyl-2-oxobutanoate + L-glutamate</text>
        <dbReference type="Rhea" id="RHEA:24813"/>
        <dbReference type="ChEBI" id="CHEBI:11851"/>
        <dbReference type="ChEBI" id="CHEBI:16810"/>
        <dbReference type="ChEBI" id="CHEBI:29985"/>
        <dbReference type="ChEBI" id="CHEBI:57762"/>
        <dbReference type="EC" id="2.6.1.42"/>
    </reaction>
</comment>
<dbReference type="InterPro" id="IPR036038">
    <property type="entry name" value="Aminotransferase-like"/>
</dbReference>
<comment type="function">
    <text evidence="2">Acts on leucine, isoleucine and valine.</text>
</comment>
<comment type="pathway">
    <text evidence="10">Cofactor biosynthesis; tetrahydrofolate biosynthesis; 4-aminobenzoate from chorismate: step 2/2.</text>
</comment>
<evidence type="ECO:0000313" key="19">
    <source>
        <dbReference type="EMBL" id="KRO79826.1"/>
    </source>
</evidence>
<dbReference type="GO" id="GO:0004084">
    <property type="term" value="F:branched-chain-amino-acid transaminase activity"/>
    <property type="evidence" value="ECO:0007669"/>
    <property type="project" value="UniProtKB-EC"/>
</dbReference>
<gene>
    <name evidence="19" type="ORF">ABR85_08670</name>
</gene>
<evidence type="ECO:0000256" key="12">
    <source>
        <dbReference type="ARBA" id="ARBA00048212"/>
    </source>
</evidence>
<evidence type="ECO:0000256" key="17">
    <source>
        <dbReference type="ARBA" id="ARBA00069174"/>
    </source>
</evidence>
<evidence type="ECO:0000256" key="15">
    <source>
        <dbReference type="ARBA" id="ARBA00049529"/>
    </source>
</evidence>
<proteinExistence type="inferred from homology"/>
<keyword evidence="19" id="KW-0808">Transferase</keyword>
<comment type="function">
    <text evidence="16">Involved in the biosynthesis of p-aminobenzoate (PABA), a precursor of tetrahydrofolate. Converts 4-amino-4-deoxychorismate into 4-aminobenzoate (PABA) and pyruvate.</text>
</comment>
<dbReference type="GO" id="GO:0008652">
    <property type="term" value="P:amino acid biosynthetic process"/>
    <property type="evidence" value="ECO:0007669"/>
    <property type="project" value="UniProtKB-ARBA"/>
</dbReference>
<dbReference type="EC" id="4.1.3.38" evidence="11"/>
<evidence type="ECO:0000256" key="4">
    <source>
        <dbReference type="ARBA" id="ARBA00004931"/>
    </source>
</evidence>
<dbReference type="GO" id="GO:0008696">
    <property type="term" value="F:4-amino-4-deoxychorismate lyase activity"/>
    <property type="evidence" value="ECO:0007669"/>
    <property type="project" value="UniProtKB-EC"/>
</dbReference>
<comment type="pathway">
    <text evidence="4">Amino-acid biosynthesis; L-valine biosynthesis; L-valine from pyruvate: step 4/4.</text>
</comment>
<dbReference type="Gene3D" id="3.20.10.10">
    <property type="entry name" value="D-amino Acid Aminotransferase, subunit A, domain 2"/>
    <property type="match status" value="1"/>
</dbReference>
<dbReference type="SUPFAM" id="SSF56752">
    <property type="entry name" value="D-aminoacid aminotransferase-like PLP-dependent enzymes"/>
    <property type="match status" value="1"/>
</dbReference>
<evidence type="ECO:0000256" key="7">
    <source>
        <dbReference type="ARBA" id="ARBA00013053"/>
    </source>
</evidence>
<dbReference type="Pfam" id="PF01063">
    <property type="entry name" value="Aminotran_4"/>
    <property type="match status" value="1"/>
</dbReference>
<dbReference type="GO" id="GO:0005829">
    <property type="term" value="C:cytosol"/>
    <property type="evidence" value="ECO:0007669"/>
    <property type="project" value="TreeGrafter"/>
</dbReference>
<comment type="caution">
    <text evidence="19">The sequence shown here is derived from an EMBL/GenBank/DDBJ whole genome shotgun (WGS) entry which is preliminary data.</text>
</comment>
<evidence type="ECO:0000256" key="2">
    <source>
        <dbReference type="ARBA" id="ARBA00003109"/>
    </source>
</evidence>
<keyword evidence="9" id="KW-0289">Folate biosynthesis</keyword>
<dbReference type="Gene3D" id="3.30.470.10">
    <property type="match status" value="1"/>
</dbReference>
<dbReference type="EMBL" id="LICD01000138">
    <property type="protein sequence ID" value="KRO79826.1"/>
    <property type="molecule type" value="Genomic_DNA"/>
</dbReference>
<comment type="catalytic activity">
    <reaction evidence="13">
        <text>L-isoleucine + 2-oxoglutarate = (S)-3-methyl-2-oxopentanoate + L-glutamate</text>
        <dbReference type="Rhea" id="RHEA:24801"/>
        <dbReference type="ChEBI" id="CHEBI:16810"/>
        <dbReference type="ChEBI" id="CHEBI:29985"/>
        <dbReference type="ChEBI" id="CHEBI:35146"/>
        <dbReference type="ChEBI" id="CHEBI:58045"/>
        <dbReference type="EC" id="2.6.1.42"/>
    </reaction>
</comment>
<evidence type="ECO:0000256" key="11">
    <source>
        <dbReference type="ARBA" id="ARBA00035676"/>
    </source>
</evidence>
<comment type="pathway">
    <text evidence="5">Amino-acid biosynthesis; L-leucine biosynthesis; L-leucine from 3-methyl-2-oxobutanoate: step 4/4.</text>
</comment>
<evidence type="ECO:0000256" key="3">
    <source>
        <dbReference type="ARBA" id="ARBA00004824"/>
    </source>
</evidence>
<evidence type="ECO:0000256" key="5">
    <source>
        <dbReference type="ARBA" id="ARBA00005072"/>
    </source>
</evidence>
<sequence length="286" mass="31437">MTDIVFVNGNYLPKQEATISVFDRGFIFGDGVYEVVPVINGKMVDKIYFLERLARSLGELAIEWPCSSDDVIAMMNELITRNAIVEGMVYLQITRGIADRDFAFPAGITSSIVAFASVLNLISNPAAESGIPVITTPDLRWKRRDIKSVNLLGQVLAKQDAYSRGGKEGWMVEDGVITEGVSSSAYIVKDNVIITRPLSNEILPGIRRRTLLELCSAESIKLEQRLFTLDEALAADEAFISSATTIVLPVVSIDGQKISSGEPGPITQKLRAHYIARLIDESEERL</sequence>
<evidence type="ECO:0000256" key="18">
    <source>
        <dbReference type="ARBA" id="ARBA00080135"/>
    </source>
</evidence>
<dbReference type="InterPro" id="IPR050571">
    <property type="entry name" value="Class-IV_PLP-Dep_Aminotrnsfr"/>
</dbReference>
<evidence type="ECO:0000256" key="1">
    <source>
        <dbReference type="ARBA" id="ARBA00001933"/>
    </source>
</evidence>
<evidence type="ECO:0000256" key="16">
    <source>
        <dbReference type="ARBA" id="ARBA00054027"/>
    </source>
</evidence>